<evidence type="ECO:0000256" key="2">
    <source>
        <dbReference type="SAM" id="Phobius"/>
    </source>
</evidence>
<gene>
    <name evidence="3" type="ORF">LSTR_LSTR011940</name>
</gene>
<evidence type="ECO:0000256" key="1">
    <source>
        <dbReference type="SAM" id="MobiDB-lite"/>
    </source>
</evidence>
<dbReference type="PANTHER" id="PTHR21879:SF2">
    <property type="entry name" value="OSIRIS 20"/>
    <property type="match status" value="1"/>
</dbReference>
<feature type="transmembrane region" description="Helical" evidence="2">
    <location>
        <begin position="202"/>
        <end position="226"/>
    </location>
</feature>
<dbReference type="EMBL" id="QKKF02022267">
    <property type="protein sequence ID" value="RZF38450.1"/>
    <property type="molecule type" value="Genomic_DNA"/>
</dbReference>
<accession>A0A482WZH9</accession>
<dbReference type="GO" id="GO:0016020">
    <property type="term" value="C:membrane"/>
    <property type="evidence" value="ECO:0007669"/>
    <property type="project" value="TreeGrafter"/>
</dbReference>
<keyword evidence="2" id="KW-0472">Membrane</keyword>
<keyword evidence="2" id="KW-1133">Transmembrane helix</keyword>
<keyword evidence="4" id="KW-1185">Reference proteome</keyword>
<dbReference type="InParanoid" id="A0A482WZH9"/>
<name>A0A482WZH9_LAOST</name>
<dbReference type="Proteomes" id="UP000291343">
    <property type="component" value="Unassembled WGS sequence"/>
</dbReference>
<evidence type="ECO:0000313" key="3">
    <source>
        <dbReference type="EMBL" id="RZF38450.1"/>
    </source>
</evidence>
<feature type="transmembrane region" description="Helical" evidence="2">
    <location>
        <begin position="232"/>
        <end position="252"/>
    </location>
</feature>
<reference evidence="3 4" key="1">
    <citation type="journal article" date="2017" name="Gigascience">
        <title>Genome sequence of the small brown planthopper, Laodelphax striatellus.</title>
        <authorList>
            <person name="Zhu J."/>
            <person name="Jiang F."/>
            <person name="Wang X."/>
            <person name="Yang P."/>
            <person name="Bao Y."/>
            <person name="Zhao W."/>
            <person name="Wang W."/>
            <person name="Lu H."/>
            <person name="Wang Q."/>
            <person name="Cui N."/>
            <person name="Li J."/>
            <person name="Chen X."/>
            <person name="Luo L."/>
            <person name="Yu J."/>
            <person name="Kang L."/>
            <person name="Cui F."/>
        </authorList>
    </citation>
    <scope>NUCLEOTIDE SEQUENCE [LARGE SCALE GENOMIC DNA]</scope>
    <source>
        <strain evidence="3">Lst14</strain>
    </source>
</reference>
<organism evidence="3 4">
    <name type="scientific">Laodelphax striatellus</name>
    <name type="common">Small brown planthopper</name>
    <name type="synonym">Delphax striatella</name>
    <dbReference type="NCBI Taxonomy" id="195883"/>
    <lineage>
        <taxon>Eukaryota</taxon>
        <taxon>Metazoa</taxon>
        <taxon>Ecdysozoa</taxon>
        <taxon>Arthropoda</taxon>
        <taxon>Hexapoda</taxon>
        <taxon>Insecta</taxon>
        <taxon>Pterygota</taxon>
        <taxon>Neoptera</taxon>
        <taxon>Paraneoptera</taxon>
        <taxon>Hemiptera</taxon>
        <taxon>Auchenorrhyncha</taxon>
        <taxon>Fulgoroidea</taxon>
        <taxon>Delphacidae</taxon>
        <taxon>Criomorphinae</taxon>
        <taxon>Laodelphax</taxon>
    </lineage>
</organism>
<dbReference type="Pfam" id="PF07898">
    <property type="entry name" value="DUF1676"/>
    <property type="match status" value="1"/>
</dbReference>
<proteinExistence type="predicted"/>
<feature type="compositionally biased region" description="Gly residues" evidence="1">
    <location>
        <begin position="301"/>
        <end position="324"/>
    </location>
</feature>
<protein>
    <submittedName>
        <fullName evidence="3">Uncharacterized protein</fullName>
    </submittedName>
</protein>
<sequence>MSRFWTLAVWSINIIILFSALCKAENATSTSAAETNIEEETTVTPAPVVSNDNGLLPRQVFNEMYSECLYKLSYPCFGRKLLVLLDYFDKMREISIYDGWISLVRTTDAATPQITEDLLFARSASQGQRLAQLIDLAFERFVDNRVVRLALPSWSSNDVVARSNDYMDFDFSGYSEDSFEGRGKKKKKKKLMKKKSKIVKKLSMILGKVMMIKMAILGPILIKLIALKKIKALLLGKIGFLISAFLLIMKLMSKGGMKGMGGGGGCSCGGGSMCGCGGGGGHDVVMGYPPAGVSQSDWSSSGGGHGGGGGGGHGSGGGGGWGSSGGGAASSGGYGSSGGGGGGGSAWSSLTNAVSSSMGGGGGGGWDRSFGQDLAYAFYRPQESSTEKPVSLDGV</sequence>
<dbReference type="OrthoDB" id="6622274at2759"/>
<dbReference type="PANTHER" id="PTHR21879">
    <property type="entry name" value="FI03362P-RELATED-RELATED"/>
    <property type="match status" value="1"/>
</dbReference>
<dbReference type="InterPro" id="IPR012464">
    <property type="entry name" value="DUF1676"/>
</dbReference>
<evidence type="ECO:0000313" key="4">
    <source>
        <dbReference type="Proteomes" id="UP000291343"/>
    </source>
</evidence>
<comment type="caution">
    <text evidence="3">The sequence shown here is derived from an EMBL/GenBank/DDBJ whole genome shotgun (WGS) entry which is preliminary data.</text>
</comment>
<feature type="region of interest" description="Disordered" evidence="1">
    <location>
        <begin position="295"/>
        <end position="324"/>
    </location>
</feature>
<dbReference type="AlphaFoldDB" id="A0A482WZH9"/>
<feature type="transmembrane region" description="Helical" evidence="2">
    <location>
        <begin position="6"/>
        <end position="22"/>
    </location>
</feature>
<keyword evidence="2" id="KW-0812">Transmembrane</keyword>
<feature type="region of interest" description="Disordered" evidence="1">
    <location>
        <begin position="345"/>
        <end position="366"/>
    </location>
</feature>